<dbReference type="InterPro" id="IPR027417">
    <property type="entry name" value="P-loop_NTPase"/>
</dbReference>
<dbReference type="PROSITE" id="PS50837">
    <property type="entry name" value="NACHT"/>
    <property type="match status" value="1"/>
</dbReference>
<feature type="domain" description="NACHT" evidence="2">
    <location>
        <begin position="143"/>
        <end position="249"/>
    </location>
</feature>
<evidence type="ECO:0000259" key="2">
    <source>
        <dbReference type="PROSITE" id="PS50837"/>
    </source>
</evidence>
<evidence type="ECO:0000313" key="4">
    <source>
        <dbReference type="Proteomes" id="UP000000268"/>
    </source>
</evidence>
<dbReference type="KEGG" id="amr:AM1_E0064"/>
<keyword evidence="3" id="KW-0614">Plasmid</keyword>
<dbReference type="Gene3D" id="3.40.50.300">
    <property type="entry name" value="P-loop containing nucleotide triphosphate hydrolases"/>
    <property type="match status" value="1"/>
</dbReference>
<feature type="transmembrane region" description="Helical" evidence="1">
    <location>
        <begin position="546"/>
        <end position="567"/>
    </location>
</feature>
<evidence type="ECO:0000256" key="1">
    <source>
        <dbReference type="SAM" id="Phobius"/>
    </source>
</evidence>
<accession>A8ZP98</accession>
<evidence type="ECO:0000313" key="3">
    <source>
        <dbReference type="EMBL" id="ABW32834.1"/>
    </source>
</evidence>
<keyword evidence="1" id="KW-0812">Transmembrane</keyword>
<feature type="transmembrane region" description="Helical" evidence="1">
    <location>
        <begin position="573"/>
        <end position="598"/>
    </location>
</feature>
<protein>
    <recommendedName>
        <fullName evidence="2">NACHT domain-containing protein</fullName>
    </recommendedName>
</protein>
<dbReference type="Proteomes" id="UP000000268">
    <property type="component" value="Plasmid pREB5"/>
</dbReference>
<gene>
    <name evidence="3" type="ordered locus">AM1_E0064</name>
</gene>
<dbReference type="OrthoDB" id="419058at2"/>
<keyword evidence="1" id="KW-1133">Transmembrane helix</keyword>
<reference evidence="3 4" key="1">
    <citation type="journal article" date="2008" name="Proc. Natl. Acad. Sci. U.S.A.">
        <title>Niche adaptation and genome expansion in the chlorophyll d-producing cyanobacterium Acaryochloris marina.</title>
        <authorList>
            <person name="Swingley W.D."/>
            <person name="Chen M."/>
            <person name="Cheung P.C."/>
            <person name="Conrad A.L."/>
            <person name="Dejesa L.C."/>
            <person name="Hao J."/>
            <person name="Honchak B.M."/>
            <person name="Karbach L.E."/>
            <person name="Kurdoglu A."/>
            <person name="Lahiri S."/>
            <person name="Mastrian S.D."/>
            <person name="Miyashita H."/>
            <person name="Page L."/>
            <person name="Ramakrishna P."/>
            <person name="Satoh S."/>
            <person name="Sattley W.M."/>
            <person name="Shimada Y."/>
            <person name="Taylor H.L."/>
            <person name="Tomo T."/>
            <person name="Tsuchiya T."/>
            <person name="Wang Z.T."/>
            <person name="Raymond J."/>
            <person name="Mimuro M."/>
            <person name="Blankenship R.E."/>
            <person name="Touchman J.W."/>
        </authorList>
    </citation>
    <scope>NUCLEOTIDE SEQUENCE [LARGE SCALE GENOMIC DNA]</scope>
    <source>
        <strain evidence="4">MBIC 11017</strain>
        <plasmid evidence="4">Plasmid pREB5</plasmid>
    </source>
</reference>
<feature type="transmembrane region" description="Helical" evidence="1">
    <location>
        <begin position="441"/>
        <end position="465"/>
    </location>
</feature>
<keyword evidence="1" id="KW-0472">Membrane</keyword>
<dbReference type="AlphaFoldDB" id="A8ZP98"/>
<proteinExistence type="predicted"/>
<feature type="transmembrane region" description="Helical" evidence="1">
    <location>
        <begin position="506"/>
        <end position="525"/>
    </location>
</feature>
<dbReference type="SUPFAM" id="SSF52540">
    <property type="entry name" value="P-loop containing nucleoside triphosphate hydrolases"/>
    <property type="match status" value="1"/>
</dbReference>
<sequence>MNKQPNQGAEKSLNISDSVLKDVQIGGISGGDLELTQIQKVGVVNVYGTVQVPQTPLSTTKPLRQDEYRWRQVLLSKVQQFWIDGVLSNSLHTRVLIELGLEERSEYVHSPLAGVKEISSETINVLPNGTSAADVFENIGAGRTLLILGEPGAGKTVTLLKLAESLLARTSKDLSQPLPVVVNLSSWARQRKSIEDWLVQELYETYTVSKSLGKAWIEEEQLILLLDGLDEVDAQHRNTCVKALNQFIQTHGRTEMVVCSRIRDYEALTEELSLRSAIYVQPLTLQQIDDYLERSGDSLANLRSMLSQNSEIKAFASSPLILSIMSLSYQDSGWKDFSQPIASDAFHQQLFDTYIQRMFKRRGTTLKYLQPQSRRWLIWLSQRMVQHSQVVFLIERLQPNWLQTKPQRTRYQLASGLMVMLVFMLVFGLIGGLMLGSYLGLIFGSYLALFIGLLPSIVIGFLRDIRTVESLRTSRKVAVNASLLGLIIGLIIGLTSGLYFGLSFGLIYWLLYWLLYWLISGFRGPEVSFQKKFKANQGLWMTARNTLIFGLFFGLIGGIAFGLIGGFEFWLPIGLIGFSIFGMIGGLYGGGAACLQHFTLRFMLYRMGYIPWNYSRFLDYAVERLFLQKVGGGYIFIHRMLLEHFARMNLQSLQNNN</sequence>
<keyword evidence="4" id="KW-1185">Reference proteome</keyword>
<dbReference type="Pfam" id="PF05729">
    <property type="entry name" value="NACHT"/>
    <property type="match status" value="1"/>
</dbReference>
<geneLocation type="plasmid" evidence="3 4">
    <name>pREB5</name>
</geneLocation>
<feature type="transmembrane region" description="Helical" evidence="1">
    <location>
        <begin position="413"/>
        <end position="435"/>
    </location>
</feature>
<dbReference type="InterPro" id="IPR007111">
    <property type="entry name" value="NACHT_NTPase"/>
</dbReference>
<organism evidence="3 4">
    <name type="scientific">Acaryochloris marina (strain MBIC 11017)</name>
    <dbReference type="NCBI Taxonomy" id="329726"/>
    <lineage>
        <taxon>Bacteria</taxon>
        <taxon>Bacillati</taxon>
        <taxon>Cyanobacteriota</taxon>
        <taxon>Cyanophyceae</taxon>
        <taxon>Acaryochloridales</taxon>
        <taxon>Acaryochloridaceae</taxon>
        <taxon>Acaryochloris</taxon>
    </lineage>
</organism>
<name>A8ZP98_ACAM1</name>
<dbReference type="RefSeq" id="WP_012168017.1">
    <property type="nucleotide sequence ID" value="NC_009930.1"/>
</dbReference>
<dbReference type="EMBL" id="CP000842">
    <property type="protein sequence ID" value="ABW32834.1"/>
    <property type="molecule type" value="Genomic_DNA"/>
</dbReference>
<feature type="transmembrane region" description="Helical" evidence="1">
    <location>
        <begin position="477"/>
        <end position="500"/>
    </location>
</feature>
<dbReference type="HOGENOM" id="CLU_015799_0_0_3"/>